<name>A0A563EVV6_9PSEU</name>
<reference evidence="1 2" key="1">
    <citation type="submission" date="2019-07" db="EMBL/GenBank/DDBJ databases">
        <title>Lentzea xizangensis sp. nov., isolated from Qinghai-Tibetan Plateau Soils.</title>
        <authorList>
            <person name="Huang J."/>
        </authorList>
    </citation>
    <scope>NUCLEOTIDE SEQUENCE [LARGE SCALE GENOMIC DNA]</scope>
    <source>
        <strain evidence="1 2">FXJ1.1311</strain>
    </source>
</reference>
<organism evidence="1 2">
    <name type="scientific">Lentzea tibetensis</name>
    <dbReference type="NCBI Taxonomy" id="2591470"/>
    <lineage>
        <taxon>Bacteria</taxon>
        <taxon>Bacillati</taxon>
        <taxon>Actinomycetota</taxon>
        <taxon>Actinomycetes</taxon>
        <taxon>Pseudonocardiales</taxon>
        <taxon>Pseudonocardiaceae</taxon>
        <taxon>Lentzea</taxon>
    </lineage>
</organism>
<dbReference type="OrthoDB" id="7582652at2"/>
<evidence type="ECO:0000313" key="2">
    <source>
        <dbReference type="Proteomes" id="UP000316639"/>
    </source>
</evidence>
<gene>
    <name evidence="1" type="ORF">FKR81_13310</name>
</gene>
<dbReference type="EMBL" id="VOBR01000007">
    <property type="protein sequence ID" value="TWP51826.1"/>
    <property type="molecule type" value="Genomic_DNA"/>
</dbReference>
<comment type="caution">
    <text evidence="1">The sequence shown here is derived from an EMBL/GenBank/DDBJ whole genome shotgun (WGS) entry which is preliminary data.</text>
</comment>
<accession>A0A563EVV6</accession>
<evidence type="ECO:0000313" key="1">
    <source>
        <dbReference type="EMBL" id="TWP51826.1"/>
    </source>
</evidence>
<protein>
    <submittedName>
        <fullName evidence="1">Uncharacterized protein</fullName>
    </submittedName>
</protein>
<dbReference type="AlphaFoldDB" id="A0A563EVV6"/>
<keyword evidence="2" id="KW-1185">Reference proteome</keyword>
<dbReference type="RefSeq" id="WP_146351641.1">
    <property type="nucleotide sequence ID" value="NZ_VOBR01000007.1"/>
</dbReference>
<proteinExistence type="predicted"/>
<sequence length="101" mass="10794">MTDIPDAELAEIERRASAALAHAPLPWVDFLEGRDAFSGSSFVRLDAEGDLDLDLYVDVTGTPSATPAARLDALVEFVAHAPADVQRLVAEVRRLRGAPPA</sequence>
<dbReference type="Proteomes" id="UP000316639">
    <property type="component" value="Unassembled WGS sequence"/>
</dbReference>